<organism evidence="1 2">
    <name type="scientific">Microbulbifer bruguierae</name>
    <dbReference type="NCBI Taxonomy" id="3029061"/>
    <lineage>
        <taxon>Bacteria</taxon>
        <taxon>Pseudomonadati</taxon>
        <taxon>Pseudomonadota</taxon>
        <taxon>Gammaproteobacteria</taxon>
        <taxon>Cellvibrionales</taxon>
        <taxon>Microbulbiferaceae</taxon>
        <taxon>Microbulbifer</taxon>
    </lineage>
</organism>
<proteinExistence type="predicted"/>
<accession>A0ABY8NC21</accession>
<sequence length="281" mass="31913">MIPLIFSSRKAYWSTLGLLVAAGVALCLWNSGQRTVLPQLGDYHLYRCETGAAKAPVFSLHLISFVLAQQMAERLCTTREIQQYYGAVQVSWKPRGFLNAEEILSENYDLIWSRASSMTGLLPEYTEFYEPLLRYDHYRVYWFSRGAVPELTAEYFHGKRIGLLKDKLSHTLYLLPLASLKAAGIEFATENLVYFDDAVKLYQAFARGELDLVSGGDYVEQELDIPLSRTLISDDVIAATLFVRKSRPRTADCAIARVFDEFTEDNQQWRRAFQGSGDCGN</sequence>
<dbReference type="RefSeq" id="WP_280319499.1">
    <property type="nucleotide sequence ID" value="NZ_CP118605.1"/>
</dbReference>
<keyword evidence="2" id="KW-1185">Reference proteome</keyword>
<reference evidence="1 2" key="1">
    <citation type="submission" date="2023-02" db="EMBL/GenBank/DDBJ databases">
        <title>Description and genomic characterization of Microbulbifer bruguierae sp. nov., isolated from the sediment of mangrove plant Bruguiera sexangula.</title>
        <authorList>
            <person name="Long M."/>
        </authorList>
    </citation>
    <scope>NUCLEOTIDE SEQUENCE [LARGE SCALE GENOMIC DNA]</scope>
    <source>
        <strain evidence="1 2">H12</strain>
    </source>
</reference>
<evidence type="ECO:0008006" key="3">
    <source>
        <dbReference type="Google" id="ProtNLM"/>
    </source>
</evidence>
<dbReference type="EMBL" id="CP118605">
    <property type="protein sequence ID" value="WGL16137.1"/>
    <property type="molecule type" value="Genomic_DNA"/>
</dbReference>
<name>A0ABY8NC21_9GAMM</name>
<dbReference type="Proteomes" id="UP001236500">
    <property type="component" value="Chromosome"/>
</dbReference>
<gene>
    <name evidence="1" type="ORF">PVT68_15355</name>
</gene>
<evidence type="ECO:0000313" key="2">
    <source>
        <dbReference type="Proteomes" id="UP001236500"/>
    </source>
</evidence>
<evidence type="ECO:0000313" key="1">
    <source>
        <dbReference type="EMBL" id="WGL16137.1"/>
    </source>
</evidence>
<protein>
    <recommendedName>
        <fullName evidence="3">Solute-binding protein family 3/N-terminal domain-containing protein</fullName>
    </recommendedName>
</protein>